<keyword evidence="3" id="KW-1185">Reference proteome</keyword>
<dbReference type="RefSeq" id="WP_044832398.1">
    <property type="nucleotide sequence ID" value="NZ_CP059735.1"/>
</dbReference>
<proteinExistence type="predicted"/>
<dbReference type="EMBL" id="CP059735">
    <property type="protein sequence ID" value="WDE00770.1"/>
    <property type="molecule type" value="Genomic_DNA"/>
</dbReference>
<evidence type="ECO:0000313" key="3">
    <source>
        <dbReference type="Proteomes" id="UP000032568"/>
    </source>
</evidence>
<reference evidence="2 3" key="2">
    <citation type="journal article" date="2022" name="Mar. Drugs">
        <title>Bioassay-Guided Fractionation Leads to the Detection of Cholic Acid Generated by the Rare Thalassomonas sp.</title>
        <authorList>
            <person name="Pheiffer F."/>
            <person name="Schneider Y.K."/>
            <person name="Hansen E.H."/>
            <person name="Andersen J.H."/>
            <person name="Isaksson J."/>
            <person name="Busche T."/>
            <person name="R C."/>
            <person name="Kalinowski J."/>
            <person name="Zyl L.V."/>
            <person name="Trindade M."/>
        </authorList>
    </citation>
    <scope>NUCLEOTIDE SEQUENCE [LARGE SCALE GENOMIC DNA]</scope>
    <source>
        <strain evidence="2 3">A5K-106</strain>
    </source>
</reference>
<reference evidence="2 3" key="1">
    <citation type="journal article" date="2015" name="Genome Announc.">
        <title>Draft Genome Sequences of Marine Isolates of Thalassomonas viridans and Thalassomonas actiniarum.</title>
        <authorList>
            <person name="Olonade I."/>
            <person name="van Zyl L.J."/>
            <person name="Trindade M."/>
        </authorList>
    </citation>
    <scope>NUCLEOTIDE SEQUENCE [LARGE SCALE GENOMIC DNA]</scope>
    <source>
        <strain evidence="2 3">A5K-106</strain>
    </source>
</reference>
<dbReference type="KEGG" id="tact:SG35_009120"/>
<evidence type="ECO:0000313" key="2">
    <source>
        <dbReference type="EMBL" id="WDE00770.1"/>
    </source>
</evidence>
<feature type="signal peptide" evidence="1">
    <location>
        <begin position="1"/>
        <end position="22"/>
    </location>
</feature>
<feature type="chain" id="PRO_5042273031" evidence="1">
    <location>
        <begin position="23"/>
        <end position="259"/>
    </location>
</feature>
<dbReference type="Gene3D" id="3.40.190.10">
    <property type="entry name" value="Periplasmic binding protein-like II"/>
    <property type="match status" value="2"/>
</dbReference>
<keyword evidence="1" id="KW-0732">Signal</keyword>
<dbReference type="Proteomes" id="UP000032568">
    <property type="component" value="Chromosome"/>
</dbReference>
<sequence>MPAPFLLALFMCLFSFTTPCLAARDNKVSVILPFADNDHPPHYLVNDQGEITGGIEADILKAVFSDMAVEFSYIQLKRAAILLQQERYHCISPTPEELRGQAGYYESREFLSIYYNRVMVLASSPFSVNSLASLHDKRLLAFLGASKYLGDDYADLVKRNSRQYREFTHLSMAIPMLFLKRVDALVMDKNVFMYHANKQEYDVFHGKDKVLFYDFFPPSRFTLMCKNKALIDDFDASMKKLRLSGELSKIIERNVNARR</sequence>
<accession>A0AAE9YUW8</accession>
<protein>
    <submittedName>
        <fullName evidence="2">Transporter substrate-binding domain-containing protein</fullName>
    </submittedName>
</protein>
<dbReference type="AlphaFoldDB" id="A0AAE9YUW8"/>
<gene>
    <name evidence="2" type="ORF">SG35_009120</name>
</gene>
<name>A0AAE9YUW8_9GAMM</name>
<evidence type="ECO:0000256" key="1">
    <source>
        <dbReference type="SAM" id="SignalP"/>
    </source>
</evidence>
<organism evidence="2 3">
    <name type="scientific">Thalassomonas actiniarum</name>
    <dbReference type="NCBI Taxonomy" id="485447"/>
    <lineage>
        <taxon>Bacteria</taxon>
        <taxon>Pseudomonadati</taxon>
        <taxon>Pseudomonadota</taxon>
        <taxon>Gammaproteobacteria</taxon>
        <taxon>Alteromonadales</taxon>
        <taxon>Colwelliaceae</taxon>
        <taxon>Thalassomonas</taxon>
    </lineage>
</organism>
<dbReference type="SUPFAM" id="SSF53850">
    <property type="entry name" value="Periplasmic binding protein-like II"/>
    <property type="match status" value="1"/>
</dbReference>